<gene>
    <name evidence="1" type="ORF">S12H4_61263</name>
</gene>
<protein>
    <submittedName>
        <fullName evidence="1">Uncharacterized protein</fullName>
    </submittedName>
</protein>
<name>X1VZW6_9ZZZZ</name>
<proteinExistence type="predicted"/>
<feature type="non-terminal residue" evidence="1">
    <location>
        <position position="1"/>
    </location>
</feature>
<dbReference type="AlphaFoldDB" id="X1VZW6"/>
<comment type="caution">
    <text evidence="1">The sequence shown here is derived from an EMBL/GenBank/DDBJ whole genome shotgun (WGS) entry which is preliminary data.</text>
</comment>
<dbReference type="EMBL" id="BARW01040606">
    <property type="protein sequence ID" value="GAJ19170.1"/>
    <property type="molecule type" value="Genomic_DNA"/>
</dbReference>
<organism evidence="1">
    <name type="scientific">marine sediment metagenome</name>
    <dbReference type="NCBI Taxonomy" id="412755"/>
    <lineage>
        <taxon>unclassified sequences</taxon>
        <taxon>metagenomes</taxon>
        <taxon>ecological metagenomes</taxon>
    </lineage>
</organism>
<reference evidence="1" key="1">
    <citation type="journal article" date="2014" name="Front. Microbiol.">
        <title>High frequency of phylogenetically diverse reductive dehalogenase-homologous genes in deep subseafloor sedimentary metagenomes.</title>
        <authorList>
            <person name="Kawai M."/>
            <person name="Futagami T."/>
            <person name="Toyoda A."/>
            <person name="Takaki Y."/>
            <person name="Nishi S."/>
            <person name="Hori S."/>
            <person name="Arai W."/>
            <person name="Tsubouchi T."/>
            <person name="Morono Y."/>
            <person name="Uchiyama I."/>
            <person name="Ito T."/>
            <person name="Fujiyama A."/>
            <person name="Inagaki F."/>
            <person name="Takami H."/>
        </authorList>
    </citation>
    <scope>NUCLEOTIDE SEQUENCE</scope>
    <source>
        <strain evidence="1">Expedition CK06-06</strain>
    </source>
</reference>
<accession>X1VZW6</accession>
<evidence type="ECO:0000313" key="1">
    <source>
        <dbReference type="EMBL" id="GAJ19170.1"/>
    </source>
</evidence>
<sequence length="42" mass="4719">YQYGKDKVSPHLIPDPGDFVTAKPTLSLCQVITQNRKMDTVN</sequence>